<dbReference type="GO" id="GO:0005509">
    <property type="term" value="F:calcium ion binding"/>
    <property type="evidence" value="ECO:0007669"/>
    <property type="project" value="InterPro"/>
</dbReference>
<dbReference type="Pfam" id="PF18884">
    <property type="entry name" value="TSP3_bac"/>
    <property type="match status" value="3"/>
</dbReference>
<proteinExistence type="predicted"/>
<dbReference type="InterPro" id="IPR053180">
    <property type="entry name" value="Ca-binding_acidic-repeat"/>
</dbReference>
<dbReference type="Gene3D" id="4.10.1080.10">
    <property type="entry name" value="TSP type-3 repeat"/>
    <property type="match status" value="1"/>
</dbReference>
<evidence type="ECO:0000256" key="3">
    <source>
        <dbReference type="ARBA" id="ARBA00022729"/>
    </source>
</evidence>
<evidence type="ECO:0000256" key="1">
    <source>
        <dbReference type="ARBA" id="ARBA00004613"/>
    </source>
</evidence>
<keyword evidence="4" id="KW-0106">Calcium</keyword>
<reference evidence="6 7" key="1">
    <citation type="submission" date="2020-07" db="EMBL/GenBank/DDBJ databases">
        <title>Endozoicomonas sp. nov., isolated from sediment.</title>
        <authorList>
            <person name="Gu T."/>
        </authorList>
    </citation>
    <scope>NUCLEOTIDE SEQUENCE [LARGE SCALE GENOMIC DNA]</scope>
    <source>
        <strain evidence="6 7">SM1973</strain>
    </source>
</reference>
<sequence>EMRLYIDGKYNSNYHWYSYHEYNAQYAIPLEPGKHTIEFRAAQTDAGGYLELDNLILPALVDSDNDQVRDGWEYEFFSKLDQDFQVKETDTDSDGLTDLEEHTHDTNPTKADTDGDTLSDQWEVRYQLSPLKYDVITDTDKDGVRDLEEWIAQTDPTDPNDKRRLLIDFEDDQLGGYYWHHSGAGTWEITAATNGDGQVWRPVMAQGQDAFVKTHINVPVKSMLYFKAIKTKG</sequence>
<dbReference type="EMBL" id="JACCKB010000404">
    <property type="protein sequence ID" value="NYZ70308.1"/>
    <property type="molecule type" value="Genomic_DNA"/>
</dbReference>
<evidence type="ECO:0000256" key="5">
    <source>
        <dbReference type="SAM" id="MobiDB-lite"/>
    </source>
</evidence>
<dbReference type="PANTHER" id="PTHR37467:SF1">
    <property type="entry name" value="EXPORTED CALCIUM-BINDING GLYCOPROTEIN"/>
    <property type="match status" value="1"/>
</dbReference>
<feature type="region of interest" description="Disordered" evidence="5">
    <location>
        <begin position="89"/>
        <end position="116"/>
    </location>
</feature>
<name>A0A853III2_9GAMM</name>
<evidence type="ECO:0000313" key="6">
    <source>
        <dbReference type="EMBL" id="NYZ70308.1"/>
    </source>
</evidence>
<dbReference type="SUPFAM" id="SSF103647">
    <property type="entry name" value="TSP type-3 repeat"/>
    <property type="match status" value="1"/>
</dbReference>
<dbReference type="InterPro" id="IPR059100">
    <property type="entry name" value="TSP3_bac"/>
</dbReference>
<feature type="non-terminal residue" evidence="6">
    <location>
        <position position="1"/>
    </location>
</feature>
<evidence type="ECO:0000313" key="7">
    <source>
        <dbReference type="Proteomes" id="UP000569732"/>
    </source>
</evidence>
<dbReference type="PANTHER" id="PTHR37467">
    <property type="entry name" value="EXPORTED CALCIUM-BINDING GLYCOPROTEIN-RELATED"/>
    <property type="match status" value="1"/>
</dbReference>
<comment type="subcellular location">
    <subcellularLocation>
        <location evidence="1">Secreted</location>
    </subcellularLocation>
</comment>
<evidence type="ECO:0000256" key="4">
    <source>
        <dbReference type="ARBA" id="ARBA00022837"/>
    </source>
</evidence>
<gene>
    <name evidence="6" type="ORF">H0A36_30310</name>
</gene>
<keyword evidence="3" id="KW-0732">Signal</keyword>
<keyword evidence="2" id="KW-0964">Secreted</keyword>
<feature type="non-terminal residue" evidence="6">
    <location>
        <position position="233"/>
    </location>
</feature>
<dbReference type="RefSeq" id="WP_219340350.1">
    <property type="nucleotide sequence ID" value="NZ_JACCKB010000404.1"/>
</dbReference>
<comment type="caution">
    <text evidence="6">The sequence shown here is derived from an EMBL/GenBank/DDBJ whole genome shotgun (WGS) entry which is preliminary data.</text>
</comment>
<dbReference type="AlphaFoldDB" id="A0A853III2"/>
<feature type="compositionally biased region" description="Basic and acidic residues" evidence="5">
    <location>
        <begin position="99"/>
        <end position="113"/>
    </location>
</feature>
<organism evidence="6 7">
    <name type="scientific">Spartinivicinus marinus</name>
    <dbReference type="NCBI Taxonomy" id="2994442"/>
    <lineage>
        <taxon>Bacteria</taxon>
        <taxon>Pseudomonadati</taxon>
        <taxon>Pseudomonadota</taxon>
        <taxon>Gammaproteobacteria</taxon>
        <taxon>Oceanospirillales</taxon>
        <taxon>Zooshikellaceae</taxon>
        <taxon>Spartinivicinus</taxon>
    </lineage>
</organism>
<evidence type="ECO:0000256" key="2">
    <source>
        <dbReference type="ARBA" id="ARBA00022525"/>
    </source>
</evidence>
<keyword evidence="7" id="KW-1185">Reference proteome</keyword>
<dbReference type="Proteomes" id="UP000569732">
    <property type="component" value="Unassembled WGS sequence"/>
</dbReference>
<accession>A0A853III2</accession>
<protein>
    <submittedName>
        <fullName evidence="6">Uncharacterized protein</fullName>
    </submittedName>
</protein>
<dbReference type="InterPro" id="IPR028974">
    <property type="entry name" value="TSP_type-3_rpt"/>
</dbReference>